<dbReference type="SUPFAM" id="SSF53474">
    <property type="entry name" value="alpha/beta-Hydrolases"/>
    <property type="match status" value="1"/>
</dbReference>
<evidence type="ECO:0000313" key="2">
    <source>
        <dbReference type="EMBL" id="KAK3670346.1"/>
    </source>
</evidence>
<dbReference type="InterPro" id="IPR029058">
    <property type="entry name" value="AB_hydrolase_fold"/>
</dbReference>
<reference evidence="2" key="1">
    <citation type="submission" date="2023-07" db="EMBL/GenBank/DDBJ databases">
        <title>Black Yeasts Isolated from many extreme environments.</title>
        <authorList>
            <person name="Coleine C."/>
            <person name="Stajich J.E."/>
            <person name="Selbmann L."/>
        </authorList>
    </citation>
    <scope>NUCLEOTIDE SEQUENCE</scope>
    <source>
        <strain evidence="2">CCFEE 5485</strain>
    </source>
</reference>
<accession>A0AAE0TQZ9</accession>
<proteinExistence type="predicted"/>
<comment type="caution">
    <text evidence="2">The sequence shown here is derived from an EMBL/GenBank/DDBJ whole genome shotgun (WGS) entry which is preliminary data.</text>
</comment>
<dbReference type="PANTHER" id="PTHR11559">
    <property type="entry name" value="CARBOXYLESTERASE"/>
    <property type="match status" value="1"/>
</dbReference>
<name>A0AAE0TQZ9_9PEZI</name>
<dbReference type="InterPro" id="IPR002018">
    <property type="entry name" value="CarbesteraseB"/>
</dbReference>
<dbReference type="Proteomes" id="UP001274830">
    <property type="component" value="Unassembled WGS sequence"/>
</dbReference>
<dbReference type="AlphaFoldDB" id="A0AAE0TQZ9"/>
<dbReference type="Gene3D" id="3.40.50.1820">
    <property type="entry name" value="alpha/beta hydrolase"/>
    <property type="match status" value="1"/>
</dbReference>
<sequence length="431" mass="46256">MVVVHLPQGSYEGGTQGDVNCYHGIPYAQPFERFKSPKPVTKASTSSGVQDATKFGPICPQNASRLEPHVYGRWPAPPNGGHPDESDCCVLSVYQPESAAQKSGQKLPVIVYMHGGAWQTGSSEINWYTGTALARDGNCVVVTINYRVGILGYMYHQGKDLACGTEDHILALEFVRTHIELFGGDPSNITAAGQSAGAYNTQLLLDLRPDLFERAIIMSSPANMAFTVENGNKIAEAVKSSLPSGQTPQTASVTELLQAQASASVKVGGLAQFAPVIADGKPPGGRHTVKDAASRKDIWVTWMQHDGSAFAALAGGFETKASDELSIKITDDVFKNPSIELAQRLAKAGHKVGTLEHQWTPEGFKLGATHCLDLPLILGDAEAWKLSPMRGKASNEEWDRRGSAVRRAFGQFARTGEVPEVLEGTEIKSIS</sequence>
<feature type="domain" description="Carboxylesterase type B" evidence="1">
    <location>
        <begin position="3"/>
        <end position="313"/>
    </location>
</feature>
<keyword evidence="3" id="KW-1185">Reference proteome</keyword>
<evidence type="ECO:0000313" key="3">
    <source>
        <dbReference type="Proteomes" id="UP001274830"/>
    </source>
</evidence>
<dbReference type="EMBL" id="JAUTXT010000058">
    <property type="protein sequence ID" value="KAK3670346.1"/>
    <property type="molecule type" value="Genomic_DNA"/>
</dbReference>
<gene>
    <name evidence="2" type="ORF">LTR78_009800</name>
</gene>
<protein>
    <recommendedName>
        <fullName evidence="1">Carboxylesterase type B domain-containing protein</fullName>
    </recommendedName>
</protein>
<dbReference type="Pfam" id="PF00135">
    <property type="entry name" value="COesterase"/>
    <property type="match status" value="1"/>
</dbReference>
<organism evidence="2 3">
    <name type="scientific">Recurvomyces mirabilis</name>
    <dbReference type="NCBI Taxonomy" id="574656"/>
    <lineage>
        <taxon>Eukaryota</taxon>
        <taxon>Fungi</taxon>
        <taxon>Dikarya</taxon>
        <taxon>Ascomycota</taxon>
        <taxon>Pezizomycotina</taxon>
        <taxon>Dothideomycetes</taxon>
        <taxon>Dothideomycetidae</taxon>
        <taxon>Mycosphaerellales</taxon>
        <taxon>Teratosphaeriaceae</taxon>
        <taxon>Recurvomyces</taxon>
    </lineage>
</organism>
<dbReference type="InterPro" id="IPR050309">
    <property type="entry name" value="Type-B_Carboxylest/Lipase"/>
</dbReference>
<evidence type="ECO:0000259" key="1">
    <source>
        <dbReference type="Pfam" id="PF00135"/>
    </source>
</evidence>